<dbReference type="PRINTS" id="PR00146">
    <property type="entry name" value="DHPICSNTHASE"/>
</dbReference>
<evidence type="ECO:0000256" key="3">
    <source>
        <dbReference type="ARBA" id="ARBA00006324"/>
    </source>
</evidence>
<proteinExistence type="inferred from homology"/>
<accession>A0A8B8IDL0</accession>
<keyword evidence="6" id="KW-0963">Cytoplasm</keyword>
<feature type="binding site" evidence="13">
    <location>
        <position position="213"/>
    </location>
    <ligand>
        <name>pyruvate</name>
        <dbReference type="ChEBI" id="CHEBI:15361"/>
    </ligand>
</feature>
<dbReference type="GO" id="GO:0005737">
    <property type="term" value="C:cytoplasm"/>
    <property type="evidence" value="ECO:0007669"/>
    <property type="project" value="UniProtKB-SubCell"/>
</dbReference>
<keyword evidence="14" id="KW-1185">Reference proteome</keyword>
<comment type="pathway">
    <text evidence="2">Amino-sugar metabolism; N-acetylneuraminate degradation.</text>
</comment>
<gene>
    <name evidence="15" type="primary">LOC113399444</name>
</gene>
<comment type="similarity">
    <text evidence="3">Belongs to the DapA family. NanA subfamily.</text>
</comment>
<dbReference type="InterPro" id="IPR013785">
    <property type="entry name" value="Aldolase_TIM"/>
</dbReference>
<comment type="subunit">
    <text evidence="4">Homotetramer.</text>
</comment>
<dbReference type="OMA" id="LYEYNQC"/>
<reference evidence="15" key="1">
    <citation type="submission" date="2025-08" db="UniProtKB">
        <authorList>
            <consortium name="RefSeq"/>
        </authorList>
    </citation>
    <scope>IDENTIFICATION</scope>
    <source>
        <tissue evidence="15">Whole body</tissue>
    </source>
</reference>
<dbReference type="Gene3D" id="3.20.20.70">
    <property type="entry name" value="Aldolase class I"/>
    <property type="match status" value="1"/>
</dbReference>
<feature type="binding site" evidence="13">
    <location>
        <position position="49"/>
    </location>
    <ligand>
        <name>pyruvate</name>
        <dbReference type="ChEBI" id="CHEBI:15361"/>
    </ligand>
</feature>
<protein>
    <recommendedName>
        <fullName evidence="5">N-acetylneuraminate lyase</fullName>
        <ecNumber evidence="5">4.1.3.3</ecNumber>
    </recommendedName>
</protein>
<organism evidence="14 15">
    <name type="scientific">Vanessa tameamea</name>
    <name type="common">Kamehameha butterfly</name>
    <dbReference type="NCBI Taxonomy" id="334116"/>
    <lineage>
        <taxon>Eukaryota</taxon>
        <taxon>Metazoa</taxon>
        <taxon>Ecdysozoa</taxon>
        <taxon>Arthropoda</taxon>
        <taxon>Hexapoda</taxon>
        <taxon>Insecta</taxon>
        <taxon>Pterygota</taxon>
        <taxon>Neoptera</taxon>
        <taxon>Endopterygota</taxon>
        <taxon>Lepidoptera</taxon>
        <taxon>Glossata</taxon>
        <taxon>Ditrysia</taxon>
        <taxon>Papilionoidea</taxon>
        <taxon>Nymphalidae</taxon>
        <taxon>Nymphalinae</taxon>
        <taxon>Vanessa</taxon>
    </lineage>
</organism>
<dbReference type="AlphaFoldDB" id="A0A8B8IDL0"/>
<evidence type="ECO:0000256" key="13">
    <source>
        <dbReference type="PIRSR" id="PIRSR001365-2"/>
    </source>
</evidence>
<dbReference type="SMART" id="SM01130">
    <property type="entry name" value="DHDPS"/>
    <property type="match status" value="1"/>
</dbReference>
<evidence type="ECO:0000256" key="8">
    <source>
        <dbReference type="ARBA" id="ARBA00023270"/>
    </source>
</evidence>
<dbReference type="GO" id="GO:0008747">
    <property type="term" value="F:N-acetylneuraminate lyase activity"/>
    <property type="evidence" value="ECO:0007669"/>
    <property type="project" value="UniProtKB-EC"/>
</dbReference>
<dbReference type="PANTHER" id="PTHR12128">
    <property type="entry name" value="DIHYDRODIPICOLINATE SYNTHASE"/>
    <property type="match status" value="1"/>
</dbReference>
<evidence type="ECO:0000256" key="6">
    <source>
        <dbReference type="ARBA" id="ARBA00022490"/>
    </source>
</evidence>
<evidence type="ECO:0000256" key="7">
    <source>
        <dbReference type="ARBA" id="ARBA00023239"/>
    </source>
</evidence>
<dbReference type="InterPro" id="IPR002220">
    <property type="entry name" value="DapA-like"/>
</dbReference>
<dbReference type="OrthoDB" id="191315at2759"/>
<dbReference type="PIRSF" id="PIRSF001365">
    <property type="entry name" value="DHDPS"/>
    <property type="match status" value="1"/>
</dbReference>
<keyword evidence="9" id="KW-0119">Carbohydrate metabolism</keyword>
<dbReference type="RefSeq" id="XP_026494372.2">
    <property type="nucleotide sequence ID" value="XM_026638587.2"/>
</dbReference>
<feature type="active site" description="Schiff-base intermediate with substrate" evidence="12">
    <location>
        <position position="171"/>
    </location>
</feature>
<evidence type="ECO:0000256" key="12">
    <source>
        <dbReference type="PIRSR" id="PIRSR001365-1"/>
    </source>
</evidence>
<keyword evidence="8" id="KW-0704">Schiff base</keyword>
<sequence>MVKFTARGLVPPVFTPLNDDYTINFQAIEPYAKFLADNGIKAVLVGGTTGEHMSLSITDRKKIIDVWVKAGKLTNGLHLMVQVGGAPLADVLNLTKYCSDVGVDSLLTLPELYFKPQSISDLVSYVELVAKAAPNLPVLYYHIPGMSKVEVNMPNFVTEATRRIPNFKGIKFTSNDLSEGAQVLRALKEDQTVFLGADTLLAPAALLGINSGIGTTFNLFPRLAQDILAAIEKADLVKARALQEILSIAVEAHTAEGAWVPIMKAGMEIVTGIKVGPPALPQRPISEDAKKRIATKLQALKLIN</sequence>
<evidence type="ECO:0000256" key="9">
    <source>
        <dbReference type="ARBA" id="ARBA00023277"/>
    </source>
</evidence>
<evidence type="ECO:0000256" key="5">
    <source>
        <dbReference type="ARBA" id="ARBA00012911"/>
    </source>
</evidence>
<evidence type="ECO:0000313" key="14">
    <source>
        <dbReference type="Proteomes" id="UP001652626"/>
    </source>
</evidence>
<evidence type="ECO:0000313" key="15">
    <source>
        <dbReference type="RefSeq" id="XP_026494372.2"/>
    </source>
</evidence>
<dbReference type="GeneID" id="113399444"/>
<evidence type="ECO:0000256" key="4">
    <source>
        <dbReference type="ARBA" id="ARBA00011881"/>
    </source>
</evidence>
<comment type="catalytic activity">
    <reaction evidence="10">
        <text>aceneuramate = aldehydo-N-acetyl-D-mannosamine + pyruvate</text>
        <dbReference type="Rhea" id="RHEA:23296"/>
        <dbReference type="ChEBI" id="CHEBI:15361"/>
        <dbReference type="ChEBI" id="CHEBI:17122"/>
        <dbReference type="ChEBI" id="CHEBI:173083"/>
        <dbReference type="EC" id="4.1.3.3"/>
    </reaction>
</comment>
<evidence type="ECO:0000256" key="1">
    <source>
        <dbReference type="ARBA" id="ARBA00004496"/>
    </source>
</evidence>
<feature type="active site" description="Proton donor/acceptor" evidence="12">
    <location>
        <position position="141"/>
    </location>
</feature>
<dbReference type="Proteomes" id="UP001652626">
    <property type="component" value="Chromosome 19"/>
</dbReference>
<evidence type="ECO:0000256" key="2">
    <source>
        <dbReference type="ARBA" id="ARBA00004878"/>
    </source>
</evidence>
<evidence type="ECO:0000256" key="10">
    <source>
        <dbReference type="ARBA" id="ARBA00044906"/>
    </source>
</evidence>
<dbReference type="SUPFAM" id="SSF51569">
    <property type="entry name" value="Aldolase"/>
    <property type="match status" value="1"/>
</dbReference>
<evidence type="ECO:0000256" key="11">
    <source>
        <dbReference type="PIRNR" id="PIRNR001365"/>
    </source>
</evidence>
<dbReference type="EC" id="4.1.3.3" evidence="5"/>
<name>A0A8B8IDL0_VANTA</name>
<keyword evidence="7 11" id="KW-0456">Lyase</keyword>
<dbReference type="PANTHER" id="PTHR12128:SF21">
    <property type="entry name" value="N-ACETYLNEURAMINATE LYASE"/>
    <property type="match status" value="1"/>
</dbReference>
<comment type="subcellular location">
    <subcellularLocation>
        <location evidence="1">Cytoplasm</location>
    </subcellularLocation>
</comment>
<dbReference type="Pfam" id="PF00701">
    <property type="entry name" value="DHDPS"/>
    <property type="match status" value="1"/>
</dbReference>